<evidence type="ECO:0000313" key="2">
    <source>
        <dbReference type="Proteomes" id="UP000184330"/>
    </source>
</evidence>
<gene>
    <name evidence="1" type="ORF">PAC_14350</name>
</gene>
<name>A0A1L7XHE5_9HELO</name>
<accession>A0A1L7XHE5</accession>
<evidence type="ECO:0000313" key="1">
    <source>
        <dbReference type="EMBL" id="CZR64452.1"/>
    </source>
</evidence>
<dbReference type="OrthoDB" id="3360610at2759"/>
<organism evidence="1 2">
    <name type="scientific">Phialocephala subalpina</name>
    <dbReference type="NCBI Taxonomy" id="576137"/>
    <lineage>
        <taxon>Eukaryota</taxon>
        <taxon>Fungi</taxon>
        <taxon>Dikarya</taxon>
        <taxon>Ascomycota</taxon>
        <taxon>Pezizomycotina</taxon>
        <taxon>Leotiomycetes</taxon>
        <taxon>Helotiales</taxon>
        <taxon>Mollisiaceae</taxon>
        <taxon>Phialocephala</taxon>
        <taxon>Phialocephala fortinii species complex</taxon>
    </lineage>
</organism>
<dbReference type="GO" id="GO:0051213">
    <property type="term" value="F:dioxygenase activity"/>
    <property type="evidence" value="ECO:0007669"/>
    <property type="project" value="UniProtKB-KW"/>
</dbReference>
<dbReference type="Proteomes" id="UP000184330">
    <property type="component" value="Unassembled WGS sequence"/>
</dbReference>
<reference evidence="1 2" key="1">
    <citation type="submission" date="2016-03" db="EMBL/GenBank/DDBJ databases">
        <authorList>
            <person name="Ploux O."/>
        </authorList>
    </citation>
    <scope>NUCLEOTIDE SEQUENCE [LARGE SCALE GENOMIC DNA]</scope>
    <source>
        <strain evidence="1 2">UAMH 11012</strain>
    </source>
</reference>
<keyword evidence="1" id="KW-0223">Dioxygenase</keyword>
<dbReference type="InterPro" id="IPR029068">
    <property type="entry name" value="Glyas_Bleomycin-R_OHBP_Dase"/>
</dbReference>
<dbReference type="Gene3D" id="3.10.180.10">
    <property type="entry name" value="2,3-Dihydroxybiphenyl 1,2-Dioxygenase, domain 1"/>
    <property type="match status" value="1"/>
</dbReference>
<sequence>MGSIDEHPRKIHSNKGFHNDFGFFECTSRSPSSNKTYFHGYGDGPWVYCLSAGDQDKFGGAGFVVESLDNLEYTAKILPEATAIYRLKDAPGEEKGVTFKDLVDGWPMHLVWGQEERKLDLDDDHSFPRIDFDFINCYLFDARPQTWPLRNSDERFYEDIRVLYFRFNLVASDLLHTPEGHNVIAFNRIDRSPTTLVDHHPFFFFEGPVSHVHYSSFETTTSTLKYSATTGCAKKSTRHIMGSQIFAYWFDPSKFILEHYVDGDLMDNKEPTNVSVSSNDNLVV</sequence>
<protein>
    <submittedName>
        <fullName evidence="1">Related to 2,3-dihydroxybiphenyl-1,2-dioxygenase</fullName>
    </submittedName>
</protein>
<keyword evidence="1" id="KW-0560">Oxidoreductase</keyword>
<dbReference type="AlphaFoldDB" id="A0A1L7XHE5"/>
<dbReference type="EMBL" id="FJOG01000026">
    <property type="protein sequence ID" value="CZR64452.1"/>
    <property type="molecule type" value="Genomic_DNA"/>
</dbReference>
<keyword evidence="2" id="KW-1185">Reference proteome</keyword>
<dbReference type="SUPFAM" id="SSF54593">
    <property type="entry name" value="Glyoxalase/Bleomycin resistance protein/Dihydroxybiphenyl dioxygenase"/>
    <property type="match status" value="1"/>
</dbReference>
<proteinExistence type="predicted"/>